<dbReference type="SUPFAM" id="SSF56281">
    <property type="entry name" value="Metallo-hydrolase/oxidoreductase"/>
    <property type="match status" value="1"/>
</dbReference>
<protein>
    <submittedName>
        <fullName evidence="5">MBL fold metallo-hydrolase</fullName>
    </submittedName>
</protein>
<feature type="domain" description="Metallo-beta-lactamase" evidence="4">
    <location>
        <begin position="19"/>
        <end position="219"/>
    </location>
</feature>
<evidence type="ECO:0000313" key="6">
    <source>
        <dbReference type="Proteomes" id="UP001469365"/>
    </source>
</evidence>
<comment type="function">
    <text evidence="2">Counteracts the endogenous Pycsar antiviral defense system. Phosphodiesterase that enables metal-dependent hydrolysis of host cyclic nucleotide Pycsar defense signals such as cCMP and cUMP.</text>
</comment>
<accession>A0ABU9DLU4</accession>
<dbReference type="InterPro" id="IPR036866">
    <property type="entry name" value="RibonucZ/Hydroxyglut_hydro"/>
</dbReference>
<dbReference type="PANTHER" id="PTHR42663:SF6">
    <property type="entry name" value="HYDROLASE C777.06C-RELATED"/>
    <property type="match status" value="1"/>
</dbReference>
<name>A0ABU9DLU4_9BACL</name>
<dbReference type="PANTHER" id="PTHR42663">
    <property type="entry name" value="HYDROLASE C777.06C-RELATED-RELATED"/>
    <property type="match status" value="1"/>
</dbReference>
<evidence type="ECO:0000256" key="2">
    <source>
        <dbReference type="ARBA" id="ARBA00034301"/>
    </source>
</evidence>
<comment type="catalytic activity">
    <reaction evidence="1">
        <text>3',5'-cyclic CMP + H2O = CMP + H(+)</text>
        <dbReference type="Rhea" id="RHEA:72675"/>
        <dbReference type="ChEBI" id="CHEBI:15377"/>
        <dbReference type="ChEBI" id="CHEBI:15378"/>
        <dbReference type="ChEBI" id="CHEBI:58003"/>
        <dbReference type="ChEBI" id="CHEBI:60377"/>
    </reaction>
    <physiologicalReaction direction="left-to-right" evidence="1">
        <dbReference type="Rhea" id="RHEA:72676"/>
    </physiologicalReaction>
</comment>
<comment type="catalytic activity">
    <reaction evidence="3">
        <text>3',5'-cyclic UMP + H2O = UMP + H(+)</text>
        <dbReference type="Rhea" id="RHEA:70575"/>
        <dbReference type="ChEBI" id="CHEBI:15377"/>
        <dbReference type="ChEBI" id="CHEBI:15378"/>
        <dbReference type="ChEBI" id="CHEBI:57865"/>
        <dbReference type="ChEBI" id="CHEBI:184387"/>
    </reaction>
    <physiologicalReaction direction="left-to-right" evidence="3">
        <dbReference type="Rhea" id="RHEA:70576"/>
    </physiologicalReaction>
</comment>
<dbReference type="InterPro" id="IPR001279">
    <property type="entry name" value="Metallo-B-lactamas"/>
</dbReference>
<dbReference type="EMBL" id="JBBPCC010000011">
    <property type="protein sequence ID" value="MEK8129831.1"/>
    <property type="molecule type" value="Genomic_DNA"/>
</dbReference>
<sequence length="248" mass="27975">MKLQLQMIGTGSAFAKTFNNNNALLHLKNDKLLIDCGFTASRALMELGVPLEAVNGILITHIHADHVGGLEEFAFRNMYAFKRRIPLFVPASLATVLWEHSLRGGLENKAEGITSLSDYFEVITLEEDEPCQITPDLTIRLIPSVHIEGKSSYSLLLNDKLFYSSDSMLNRELLLKLLADGCRYFLHDCQLQSPGMVHASLEELLELPIELQRNMMLMHYTDDMPAYIGRTGVMSFIEQSKTYTFSLD</sequence>
<evidence type="ECO:0000313" key="5">
    <source>
        <dbReference type="EMBL" id="MEK8129831.1"/>
    </source>
</evidence>
<dbReference type="Gene3D" id="3.60.15.10">
    <property type="entry name" value="Ribonuclease Z/Hydroxyacylglutathione hydrolase-like"/>
    <property type="match status" value="1"/>
</dbReference>
<dbReference type="Pfam" id="PF23023">
    <property type="entry name" value="Anti-Pycsar_Apyc1"/>
    <property type="match status" value="1"/>
</dbReference>
<organism evidence="5 6">
    <name type="scientific">Paenibacillus filicis</name>
    <dbReference type="NCBI Taxonomy" id="669464"/>
    <lineage>
        <taxon>Bacteria</taxon>
        <taxon>Bacillati</taxon>
        <taxon>Bacillota</taxon>
        <taxon>Bacilli</taxon>
        <taxon>Bacillales</taxon>
        <taxon>Paenibacillaceae</taxon>
        <taxon>Paenibacillus</taxon>
    </lineage>
</organism>
<evidence type="ECO:0000256" key="3">
    <source>
        <dbReference type="ARBA" id="ARBA00048505"/>
    </source>
</evidence>
<dbReference type="Proteomes" id="UP001469365">
    <property type="component" value="Unassembled WGS sequence"/>
</dbReference>
<proteinExistence type="predicted"/>
<keyword evidence="6" id="KW-1185">Reference proteome</keyword>
<dbReference type="SMART" id="SM00849">
    <property type="entry name" value="Lactamase_B"/>
    <property type="match status" value="1"/>
</dbReference>
<evidence type="ECO:0000259" key="4">
    <source>
        <dbReference type="SMART" id="SM00849"/>
    </source>
</evidence>
<reference evidence="5 6" key="1">
    <citation type="submission" date="2024-04" db="EMBL/GenBank/DDBJ databases">
        <title>draft genome sequnece of Paenibacillus filicis.</title>
        <authorList>
            <person name="Kim D.-U."/>
        </authorList>
    </citation>
    <scope>NUCLEOTIDE SEQUENCE [LARGE SCALE GENOMIC DNA]</scope>
    <source>
        <strain evidence="5 6">KACC14197</strain>
    </source>
</reference>
<comment type="caution">
    <text evidence="5">The sequence shown here is derived from an EMBL/GenBank/DDBJ whole genome shotgun (WGS) entry which is preliminary data.</text>
</comment>
<dbReference type="RefSeq" id="WP_341416940.1">
    <property type="nucleotide sequence ID" value="NZ_JBBPCC010000011.1"/>
</dbReference>
<gene>
    <name evidence="5" type="ORF">WMW72_18160</name>
</gene>
<evidence type="ECO:0000256" key="1">
    <source>
        <dbReference type="ARBA" id="ARBA00034221"/>
    </source>
</evidence>